<accession>A0A1N7ME33</accession>
<comment type="subcellular location">
    <subcellularLocation>
        <location evidence="1">Cytoplasm</location>
    </subcellularLocation>
</comment>
<dbReference type="EMBL" id="FTOA01000004">
    <property type="protein sequence ID" value="SIS84261.1"/>
    <property type="molecule type" value="Genomic_DNA"/>
</dbReference>
<dbReference type="SUPFAM" id="SSF53335">
    <property type="entry name" value="S-adenosyl-L-methionine-dependent methyltransferases"/>
    <property type="match status" value="1"/>
</dbReference>
<dbReference type="RefSeq" id="WP_076400523.1">
    <property type="nucleotide sequence ID" value="NZ_FTOA01000004.1"/>
</dbReference>
<reference evidence="9 10" key="1">
    <citation type="submission" date="2017-01" db="EMBL/GenBank/DDBJ databases">
        <authorList>
            <person name="Mah S.A."/>
            <person name="Swanson W.J."/>
            <person name="Moy G.W."/>
            <person name="Vacquier V.D."/>
        </authorList>
    </citation>
    <scope>NUCLEOTIDE SEQUENCE [LARGE SCALE GENOMIC DNA]</scope>
    <source>
        <strain evidence="9 10">DSM 11589</strain>
    </source>
</reference>
<dbReference type="GO" id="GO:0008168">
    <property type="term" value="F:methyltransferase activity"/>
    <property type="evidence" value="ECO:0007669"/>
    <property type="project" value="UniProtKB-KW"/>
</dbReference>
<gene>
    <name evidence="9" type="ORF">SAMN05421779_10460</name>
</gene>
<dbReference type="PROSITE" id="PS50890">
    <property type="entry name" value="PUA"/>
    <property type="match status" value="1"/>
</dbReference>
<dbReference type="Pfam" id="PF17785">
    <property type="entry name" value="PUA_3"/>
    <property type="match status" value="1"/>
</dbReference>
<name>A0A1N7ME33_9PROT</name>
<dbReference type="GO" id="GO:0032259">
    <property type="term" value="P:methylation"/>
    <property type="evidence" value="ECO:0007669"/>
    <property type="project" value="UniProtKB-KW"/>
</dbReference>
<dbReference type="Proteomes" id="UP000185678">
    <property type="component" value="Unassembled WGS sequence"/>
</dbReference>
<dbReference type="CDD" id="cd02440">
    <property type="entry name" value="AdoMet_MTases"/>
    <property type="match status" value="1"/>
</dbReference>
<organism evidence="9 10">
    <name type="scientific">Insolitispirillum peregrinum</name>
    <dbReference type="NCBI Taxonomy" id="80876"/>
    <lineage>
        <taxon>Bacteria</taxon>
        <taxon>Pseudomonadati</taxon>
        <taxon>Pseudomonadota</taxon>
        <taxon>Alphaproteobacteria</taxon>
        <taxon>Rhodospirillales</taxon>
        <taxon>Novispirillaceae</taxon>
        <taxon>Insolitispirillum</taxon>
    </lineage>
</organism>
<sequence>MSTPSLPALTILKGRSQRLRKGHPWLFSNEVDMTPEAKALPPGTLVQVIDAGSEQLGIATFNPHSLIAARMISRDPHSVIDQSFLAGLIGKADALRSLLFPRPFYRLVHSEADGLPGLIIDRYGDVFTVQANTAGMDRLLPEIEQALTALFQPRAIVLRNDSPVRGLEGLEIYHRLASGTLDGPVEIEENGVRLFADLSDGQKTGWFYDQRPNRAFIASLAKGRRVIDLYCYAGGFGVQALAAGADSAVFVDRSAHALGLARMAAEANGASGRFSQHEGDVFKVAADLAAAGETFGVVVADPPAFVKSRKDLAAGSKGYRKMARLAAALVEPGGFLLCGSCSHHMPEDTFLEEVSRGIAQAGRSGRILWRHGAGPDHPVHPSLPESAYLKSIVFQLD</sequence>
<keyword evidence="5" id="KW-0949">S-adenosyl-L-methionine</keyword>
<dbReference type="CDD" id="cd21153">
    <property type="entry name" value="PUA_RlmI"/>
    <property type="match status" value="1"/>
</dbReference>
<keyword evidence="10" id="KW-1185">Reference proteome</keyword>
<keyword evidence="2" id="KW-0963">Cytoplasm</keyword>
<evidence type="ECO:0000259" key="7">
    <source>
        <dbReference type="Pfam" id="PF10672"/>
    </source>
</evidence>
<evidence type="ECO:0000256" key="6">
    <source>
        <dbReference type="ARBA" id="ARBA00038091"/>
    </source>
</evidence>
<protein>
    <submittedName>
        <fullName evidence="9">SAM-dependent methyltransferase</fullName>
    </submittedName>
</protein>
<feature type="domain" description="S-adenosylmethionine-dependent methyltransferase" evidence="7">
    <location>
        <begin position="185"/>
        <end position="359"/>
    </location>
</feature>
<proteinExistence type="inferred from homology"/>
<evidence type="ECO:0000256" key="5">
    <source>
        <dbReference type="ARBA" id="ARBA00022691"/>
    </source>
</evidence>
<dbReference type="InterPro" id="IPR029063">
    <property type="entry name" value="SAM-dependent_MTases_sf"/>
</dbReference>
<dbReference type="GO" id="GO:0005737">
    <property type="term" value="C:cytoplasm"/>
    <property type="evidence" value="ECO:0007669"/>
    <property type="project" value="UniProtKB-SubCell"/>
</dbReference>
<evidence type="ECO:0000256" key="4">
    <source>
        <dbReference type="ARBA" id="ARBA00022679"/>
    </source>
</evidence>
<evidence type="ECO:0000256" key="2">
    <source>
        <dbReference type="ARBA" id="ARBA00022490"/>
    </source>
</evidence>
<keyword evidence="3 9" id="KW-0489">Methyltransferase</keyword>
<evidence type="ECO:0000256" key="3">
    <source>
        <dbReference type="ARBA" id="ARBA00022603"/>
    </source>
</evidence>
<dbReference type="OrthoDB" id="9805492at2"/>
<dbReference type="CDD" id="cd11572">
    <property type="entry name" value="RlmI_M_like"/>
    <property type="match status" value="1"/>
</dbReference>
<dbReference type="AlphaFoldDB" id="A0A1N7ME33"/>
<dbReference type="InterPro" id="IPR019614">
    <property type="entry name" value="SAM-dep_methyl-trfase"/>
</dbReference>
<evidence type="ECO:0000259" key="8">
    <source>
        <dbReference type="Pfam" id="PF17785"/>
    </source>
</evidence>
<dbReference type="Gene3D" id="3.40.50.150">
    <property type="entry name" value="Vaccinia Virus protein VP39"/>
    <property type="match status" value="1"/>
</dbReference>
<dbReference type="PANTHER" id="PTHR42873">
    <property type="entry name" value="RIBOSOMAL RNA LARGE SUBUNIT METHYLTRANSFERASE"/>
    <property type="match status" value="1"/>
</dbReference>
<dbReference type="InterPro" id="IPR036974">
    <property type="entry name" value="PUA_sf"/>
</dbReference>
<dbReference type="SUPFAM" id="SSF88697">
    <property type="entry name" value="PUA domain-like"/>
    <property type="match status" value="1"/>
</dbReference>
<dbReference type="PANTHER" id="PTHR42873:SF1">
    <property type="entry name" value="S-ADENOSYLMETHIONINE-DEPENDENT METHYLTRANSFERASE DOMAIN-CONTAINING PROTEIN"/>
    <property type="match status" value="1"/>
</dbReference>
<dbReference type="InterPro" id="IPR041532">
    <property type="entry name" value="RlmI-like_PUA"/>
</dbReference>
<comment type="similarity">
    <text evidence="6">Belongs to the methyltransferase superfamily. RlmI family.</text>
</comment>
<feature type="domain" description="RlmI-like PUA" evidence="8">
    <location>
        <begin position="9"/>
        <end position="74"/>
    </location>
</feature>
<evidence type="ECO:0000313" key="10">
    <source>
        <dbReference type="Proteomes" id="UP000185678"/>
    </source>
</evidence>
<dbReference type="STRING" id="80876.SAMN05421779_10460"/>
<dbReference type="Pfam" id="PF10672">
    <property type="entry name" value="Methyltrans_SAM"/>
    <property type="match status" value="1"/>
</dbReference>
<evidence type="ECO:0000256" key="1">
    <source>
        <dbReference type="ARBA" id="ARBA00004496"/>
    </source>
</evidence>
<dbReference type="GO" id="GO:0003723">
    <property type="term" value="F:RNA binding"/>
    <property type="evidence" value="ECO:0007669"/>
    <property type="project" value="InterPro"/>
</dbReference>
<dbReference type="Gene3D" id="2.30.130.10">
    <property type="entry name" value="PUA domain"/>
    <property type="match status" value="1"/>
</dbReference>
<dbReference type="InterPro" id="IPR015947">
    <property type="entry name" value="PUA-like_sf"/>
</dbReference>
<keyword evidence="4 9" id="KW-0808">Transferase</keyword>
<evidence type="ECO:0000313" key="9">
    <source>
        <dbReference type="EMBL" id="SIS84261.1"/>
    </source>
</evidence>
<dbReference type="Gene3D" id="3.30.750.80">
    <property type="entry name" value="RNA methyltransferase domain (HRMD) like"/>
    <property type="match status" value="1"/>
</dbReference>